<evidence type="ECO:0000313" key="2">
    <source>
        <dbReference type="EMBL" id="OGN30805.1"/>
    </source>
</evidence>
<sequence length="248" mass="28473">MNWLKQNWIKIWIVAIIAGVLLVGWLLLNSKNDTLSFKCPDEYTNLDEYVEIVAMWASDYLKENPGATNEEVADARVVFLKEQGCENHFPGLDSKMVSELEEEANKQIDTEKLMAGIKYAESQRKDEDADSLIKSTNEKELYDNHYIKHLRTAFNGYLDGTNNGVEEGTSEKSELESGLRCGLDSFDKNYFKSEFNVIKTEKNDYGGIVAYIAFLNNHDRVFWTWVYQYAGGEFTLRGFCEYAALIEQ</sequence>
<keyword evidence="1" id="KW-1133">Transmembrane helix</keyword>
<feature type="transmembrane region" description="Helical" evidence="1">
    <location>
        <begin position="7"/>
        <end position="28"/>
    </location>
</feature>
<reference evidence="2 3" key="1">
    <citation type="journal article" date="2016" name="Nat. Commun.">
        <title>Thousands of microbial genomes shed light on interconnected biogeochemical processes in an aquifer system.</title>
        <authorList>
            <person name="Anantharaman K."/>
            <person name="Brown C.T."/>
            <person name="Hug L.A."/>
            <person name="Sharon I."/>
            <person name="Castelle C.J."/>
            <person name="Probst A.J."/>
            <person name="Thomas B.C."/>
            <person name="Singh A."/>
            <person name="Wilkins M.J."/>
            <person name="Karaoz U."/>
            <person name="Brodie E.L."/>
            <person name="Williams K.H."/>
            <person name="Hubbard S.S."/>
            <person name="Banfield J.F."/>
        </authorList>
    </citation>
    <scope>NUCLEOTIDE SEQUENCE [LARGE SCALE GENOMIC DNA]</scope>
</reference>
<evidence type="ECO:0000256" key="1">
    <source>
        <dbReference type="SAM" id="Phobius"/>
    </source>
</evidence>
<gene>
    <name evidence="2" type="ORF">A3I96_03160</name>
</gene>
<keyword evidence="1" id="KW-0812">Transmembrane</keyword>
<organism evidence="2 3">
    <name type="scientific">Candidatus Yanofskybacteria bacterium RIFCSPLOWO2_02_FULL_44_18</name>
    <dbReference type="NCBI Taxonomy" id="1802705"/>
    <lineage>
        <taxon>Bacteria</taxon>
        <taxon>Candidatus Yanofskyibacteriota</taxon>
    </lineage>
</organism>
<dbReference type="Proteomes" id="UP000177111">
    <property type="component" value="Unassembled WGS sequence"/>
</dbReference>
<keyword evidence="1" id="KW-0472">Membrane</keyword>
<evidence type="ECO:0000313" key="3">
    <source>
        <dbReference type="Proteomes" id="UP000177111"/>
    </source>
</evidence>
<dbReference type="AlphaFoldDB" id="A0A1F8GZF0"/>
<accession>A0A1F8GZF0</accession>
<comment type="caution">
    <text evidence="2">The sequence shown here is derived from an EMBL/GenBank/DDBJ whole genome shotgun (WGS) entry which is preliminary data.</text>
</comment>
<dbReference type="EMBL" id="MGKT01000008">
    <property type="protein sequence ID" value="OGN30805.1"/>
    <property type="molecule type" value="Genomic_DNA"/>
</dbReference>
<protein>
    <submittedName>
        <fullName evidence="2">Uncharacterized protein</fullName>
    </submittedName>
</protein>
<proteinExistence type="predicted"/>
<name>A0A1F8GZF0_9BACT</name>